<keyword evidence="2" id="KW-1133">Transmembrane helix</keyword>
<gene>
    <name evidence="3" type="ORF">GCM10009851_06180</name>
</gene>
<sequence length="170" mass="18873">MTSEDVATDAVPGDGRDETENERLDRNWNEMLQELRVIQTGTQILTGFLLAAVFQSRFEELDDYQRTVYLCLVVTSILTTVFGLAPVSLHRALFRQKAKAQVVHVTDRILQFTMIGVALTLAGTGMLIFDFVLGRVGGVVVGVAILAVIVAVWVVVPRVIRRSHHIELRA</sequence>
<protein>
    <submittedName>
        <fullName evidence="3">DUF6328 family protein</fullName>
    </submittedName>
</protein>
<keyword evidence="2" id="KW-0812">Transmembrane</keyword>
<dbReference type="Proteomes" id="UP001500929">
    <property type="component" value="Unassembled WGS sequence"/>
</dbReference>
<keyword evidence="4" id="KW-1185">Reference proteome</keyword>
<evidence type="ECO:0000313" key="4">
    <source>
        <dbReference type="Proteomes" id="UP001500929"/>
    </source>
</evidence>
<dbReference type="Pfam" id="PF19853">
    <property type="entry name" value="DUF6328"/>
    <property type="match status" value="1"/>
</dbReference>
<proteinExistence type="predicted"/>
<evidence type="ECO:0000256" key="1">
    <source>
        <dbReference type="SAM" id="MobiDB-lite"/>
    </source>
</evidence>
<feature type="compositionally biased region" description="Basic and acidic residues" evidence="1">
    <location>
        <begin position="14"/>
        <end position="23"/>
    </location>
</feature>
<feature type="transmembrane region" description="Helical" evidence="2">
    <location>
        <begin position="67"/>
        <end position="89"/>
    </location>
</feature>
<name>A0ABN3D9I4_9MICO</name>
<comment type="caution">
    <text evidence="3">The sequence shown here is derived from an EMBL/GenBank/DDBJ whole genome shotgun (WGS) entry which is preliminary data.</text>
</comment>
<dbReference type="RefSeq" id="WP_259478435.1">
    <property type="nucleotide sequence ID" value="NZ_BAAAQY010000002.1"/>
</dbReference>
<keyword evidence="2" id="KW-0472">Membrane</keyword>
<evidence type="ECO:0000256" key="2">
    <source>
        <dbReference type="SAM" id="Phobius"/>
    </source>
</evidence>
<accession>A0ABN3D9I4</accession>
<feature type="transmembrane region" description="Helical" evidence="2">
    <location>
        <begin position="109"/>
        <end position="129"/>
    </location>
</feature>
<feature type="transmembrane region" description="Helical" evidence="2">
    <location>
        <begin position="135"/>
        <end position="156"/>
    </location>
</feature>
<feature type="region of interest" description="Disordered" evidence="1">
    <location>
        <begin position="1"/>
        <end position="23"/>
    </location>
</feature>
<dbReference type="InterPro" id="IPR046291">
    <property type="entry name" value="DUF6328"/>
</dbReference>
<organism evidence="3 4">
    <name type="scientific">Herbiconiux moechotypicola</name>
    <dbReference type="NCBI Taxonomy" id="637393"/>
    <lineage>
        <taxon>Bacteria</taxon>
        <taxon>Bacillati</taxon>
        <taxon>Actinomycetota</taxon>
        <taxon>Actinomycetes</taxon>
        <taxon>Micrococcales</taxon>
        <taxon>Microbacteriaceae</taxon>
        <taxon>Herbiconiux</taxon>
    </lineage>
</organism>
<evidence type="ECO:0000313" key="3">
    <source>
        <dbReference type="EMBL" id="GAA2225248.1"/>
    </source>
</evidence>
<reference evidence="3 4" key="1">
    <citation type="journal article" date="2019" name="Int. J. Syst. Evol. Microbiol.">
        <title>The Global Catalogue of Microorganisms (GCM) 10K type strain sequencing project: providing services to taxonomists for standard genome sequencing and annotation.</title>
        <authorList>
            <consortium name="The Broad Institute Genomics Platform"/>
            <consortium name="The Broad Institute Genome Sequencing Center for Infectious Disease"/>
            <person name="Wu L."/>
            <person name="Ma J."/>
        </authorList>
    </citation>
    <scope>NUCLEOTIDE SEQUENCE [LARGE SCALE GENOMIC DNA]</scope>
    <source>
        <strain evidence="3 4">JCM 16117</strain>
    </source>
</reference>
<dbReference type="EMBL" id="BAAAQY010000002">
    <property type="protein sequence ID" value="GAA2225248.1"/>
    <property type="molecule type" value="Genomic_DNA"/>
</dbReference>